<evidence type="ECO:0000256" key="3">
    <source>
        <dbReference type="ARBA" id="ARBA00008750"/>
    </source>
</evidence>
<dbReference type="InterPro" id="IPR006176">
    <property type="entry name" value="3-OHacyl-CoA_DH_NAD-bd"/>
</dbReference>
<sequence>MDGALAEYLSGSALELGAARDAPGDGHWRYGVDEDGIGWLVLDRTDASANTISDAVLRELDAHLERIGAELPEALVIRSAKPGGFAMGADIDALAGMDAEAAESLLTEAHGVLDRLEGLSCPTIAVVHGPALGAGFELALACDYRIAIDAASFGLPEVRLGLHPGLGGTVRLPQLIEPTAAMQMMLTGSSAHTKKAHDLGIADLVVKERHLRAALGAIRKGEVEKRSRGLMARAFALASARSLAATRMRREAEKAAPKVHYPAPYALIDIWEKHGNDGQAMQKAEIASFARLLQSDTSRNLIRAFFLRRTLKNAARDSDDIARVHVVGAGIMGAEIAAWIALQGKRVTVSDLDEDALGAMIRRAGDICKDAHKDALETRDALDRLMPDPAGYGVASADLVIEAGPEKPELKAEIFADLAKRMKPGAILATNTSSLLLSDFVDHAPAKTRFAGLHFFNPVSKVPLVEVVTHDKTSAETRNRLVSFCTAIDRLPVAVADRPGFLVNRALMPYLLEALLLIDEGVPKERIDTAALKFGMPMGPVTLADQVGLDICLDVAESLTKSLDTPIAEIPALLREKVEAGHMGRKSGRGFYDWSDGTPRPEPSAKIGDDLTDRLILPLLNACATCLREGTVGSADEADAAMIFATGFAPFRGGPMNYARARGHDAIHARLEELAKTHGARFKPDAFWRDAKGK</sequence>
<dbReference type="PROSITE" id="PS00166">
    <property type="entry name" value="ENOYL_COA_HYDRATASE"/>
    <property type="match status" value="1"/>
</dbReference>
<dbReference type="UniPathway" id="UPA00659"/>
<protein>
    <recommendedName>
        <fullName evidence="5">enoyl-CoA hydratase</fullName>
        <ecNumber evidence="5">4.2.1.17</ecNumber>
    </recommendedName>
</protein>
<keyword evidence="18" id="KW-1185">Reference proteome</keyword>
<dbReference type="InterPro" id="IPR006108">
    <property type="entry name" value="3HC_DH_C"/>
</dbReference>
<evidence type="ECO:0000259" key="16">
    <source>
        <dbReference type="Pfam" id="PF02737"/>
    </source>
</evidence>
<feature type="domain" description="3-hydroxyacyl-CoA dehydrogenase NAD binding" evidence="16">
    <location>
        <begin position="324"/>
        <end position="497"/>
    </location>
</feature>
<dbReference type="Pfam" id="PF00378">
    <property type="entry name" value="ECH_1"/>
    <property type="match status" value="1"/>
</dbReference>
<organism evidence="17 18">
    <name type="scientific">Rhabdonatronobacter sediminivivens</name>
    <dbReference type="NCBI Taxonomy" id="2743469"/>
    <lineage>
        <taxon>Bacteria</taxon>
        <taxon>Pseudomonadati</taxon>
        <taxon>Pseudomonadota</taxon>
        <taxon>Alphaproteobacteria</taxon>
        <taxon>Rhodobacterales</taxon>
        <taxon>Paracoccaceae</taxon>
        <taxon>Rhabdonatronobacter</taxon>
    </lineage>
</organism>
<dbReference type="GO" id="GO:0016853">
    <property type="term" value="F:isomerase activity"/>
    <property type="evidence" value="ECO:0007669"/>
    <property type="project" value="UniProtKB-KW"/>
</dbReference>
<evidence type="ECO:0000256" key="12">
    <source>
        <dbReference type="ARBA" id="ARBA00023268"/>
    </source>
</evidence>
<keyword evidence="6" id="KW-0276">Fatty acid metabolism</keyword>
<dbReference type="Pfam" id="PF02737">
    <property type="entry name" value="3HCDH_N"/>
    <property type="match status" value="1"/>
</dbReference>
<evidence type="ECO:0000256" key="10">
    <source>
        <dbReference type="ARBA" id="ARBA00023098"/>
    </source>
</evidence>
<keyword evidence="10" id="KW-0443">Lipid metabolism</keyword>
<comment type="similarity">
    <text evidence="14">Belongs to the enoyl-CoA hydratase/isomerase family.</text>
</comment>
<dbReference type="PANTHER" id="PTHR43612">
    <property type="entry name" value="TRIFUNCTIONAL ENZYME SUBUNIT ALPHA"/>
    <property type="match status" value="1"/>
</dbReference>
<keyword evidence="11" id="KW-0456">Lyase</keyword>
<dbReference type="AlphaFoldDB" id="A0A7Z0KZL2"/>
<comment type="similarity">
    <text evidence="3">In the N-terminal section; belongs to the enoyl-CoA hydratase/isomerase family.</text>
</comment>
<dbReference type="InterPro" id="IPR013328">
    <property type="entry name" value="6PGD_dom2"/>
</dbReference>
<comment type="pathway">
    <text evidence="1">Lipid metabolism; fatty acid beta-oxidation.</text>
</comment>
<dbReference type="Pfam" id="PF00725">
    <property type="entry name" value="3HCDH"/>
    <property type="match status" value="1"/>
</dbReference>
<comment type="caution">
    <text evidence="17">The sequence shown here is derived from an EMBL/GenBank/DDBJ whole genome shotgun (WGS) entry which is preliminary data.</text>
</comment>
<evidence type="ECO:0000256" key="7">
    <source>
        <dbReference type="ARBA" id="ARBA00022963"/>
    </source>
</evidence>
<dbReference type="GO" id="GO:0006635">
    <property type="term" value="P:fatty acid beta-oxidation"/>
    <property type="evidence" value="ECO:0007669"/>
    <property type="project" value="UniProtKB-UniPathway"/>
</dbReference>
<dbReference type="InterPro" id="IPR001753">
    <property type="entry name" value="Enoyl-CoA_hydra/iso"/>
</dbReference>
<evidence type="ECO:0000256" key="8">
    <source>
        <dbReference type="ARBA" id="ARBA00023002"/>
    </source>
</evidence>
<evidence type="ECO:0000256" key="13">
    <source>
        <dbReference type="ARBA" id="ARBA00049556"/>
    </source>
</evidence>
<evidence type="ECO:0000256" key="9">
    <source>
        <dbReference type="ARBA" id="ARBA00023027"/>
    </source>
</evidence>
<evidence type="ECO:0000259" key="15">
    <source>
        <dbReference type="Pfam" id="PF00725"/>
    </source>
</evidence>
<dbReference type="Gene3D" id="1.10.1040.10">
    <property type="entry name" value="N-(1-d-carboxylethyl)-l-norvaline Dehydrogenase, domain 2"/>
    <property type="match status" value="2"/>
</dbReference>
<dbReference type="RefSeq" id="WP_179907333.1">
    <property type="nucleotide sequence ID" value="NZ_JACBXS010000051.1"/>
</dbReference>
<dbReference type="PROSITE" id="PS00067">
    <property type="entry name" value="3HCDH"/>
    <property type="match status" value="1"/>
</dbReference>
<dbReference type="CDD" id="cd06558">
    <property type="entry name" value="crotonase-like"/>
    <property type="match status" value="1"/>
</dbReference>
<comment type="similarity">
    <text evidence="2">In the central section; belongs to the 3-hydroxyacyl-CoA dehydrogenase family.</text>
</comment>
<evidence type="ECO:0000256" key="4">
    <source>
        <dbReference type="ARBA" id="ARBA00009463"/>
    </source>
</evidence>
<dbReference type="InterPro" id="IPR006180">
    <property type="entry name" value="3-OHacyl-CoA_DH_CS"/>
</dbReference>
<dbReference type="GO" id="GO:0016509">
    <property type="term" value="F:long-chain (3S)-3-hydroxyacyl-CoA dehydrogenase (NAD+) activity"/>
    <property type="evidence" value="ECO:0007669"/>
    <property type="project" value="TreeGrafter"/>
</dbReference>
<evidence type="ECO:0000313" key="17">
    <source>
        <dbReference type="EMBL" id="NYS26539.1"/>
    </source>
</evidence>
<dbReference type="Proteomes" id="UP000529417">
    <property type="component" value="Unassembled WGS sequence"/>
</dbReference>
<dbReference type="SUPFAM" id="SSF48179">
    <property type="entry name" value="6-phosphogluconate dehydrogenase C-terminal domain-like"/>
    <property type="match status" value="2"/>
</dbReference>
<feature type="domain" description="3-hydroxyacyl-CoA dehydrogenase C-terminal" evidence="15">
    <location>
        <begin position="500"/>
        <end position="594"/>
    </location>
</feature>
<gene>
    <name evidence="17" type="ORF">HUK65_16255</name>
</gene>
<evidence type="ECO:0000256" key="5">
    <source>
        <dbReference type="ARBA" id="ARBA00012076"/>
    </source>
</evidence>
<dbReference type="InterPro" id="IPR029045">
    <property type="entry name" value="ClpP/crotonase-like_dom_sf"/>
</dbReference>
<dbReference type="InterPro" id="IPR008927">
    <property type="entry name" value="6-PGluconate_DH-like_C_sf"/>
</dbReference>
<accession>A0A7Z0KZL2</accession>
<dbReference type="GO" id="GO:0070403">
    <property type="term" value="F:NAD+ binding"/>
    <property type="evidence" value="ECO:0007669"/>
    <property type="project" value="InterPro"/>
</dbReference>
<reference evidence="17 18" key="1">
    <citation type="journal article" date="2000" name="Arch. Microbiol.">
        <title>Rhodobaca bogoriensis gen. nov. and sp. nov., an alkaliphilic purple nonsulfur bacterium from African Rift Valley soda lakes.</title>
        <authorList>
            <person name="Milford A.D."/>
            <person name="Achenbach L.A."/>
            <person name="Jung D.O."/>
            <person name="Madigan M.T."/>
        </authorList>
    </citation>
    <scope>NUCLEOTIDE SEQUENCE [LARGE SCALE GENOMIC DNA]</scope>
    <source>
        <strain evidence="17 18">2376</strain>
    </source>
</reference>
<keyword evidence="7" id="KW-0442">Lipid degradation</keyword>
<comment type="similarity">
    <text evidence="4">Belongs to the 3-hydroxyacyl-CoA dehydrogenase family.</text>
</comment>
<dbReference type="SUPFAM" id="SSF52096">
    <property type="entry name" value="ClpP/crotonase"/>
    <property type="match status" value="1"/>
</dbReference>
<dbReference type="EMBL" id="JACBXS010000051">
    <property type="protein sequence ID" value="NYS26539.1"/>
    <property type="molecule type" value="Genomic_DNA"/>
</dbReference>
<evidence type="ECO:0000256" key="1">
    <source>
        <dbReference type="ARBA" id="ARBA00005005"/>
    </source>
</evidence>
<keyword evidence="12" id="KW-0511">Multifunctional enzyme</keyword>
<dbReference type="SUPFAM" id="SSF51735">
    <property type="entry name" value="NAD(P)-binding Rossmann-fold domains"/>
    <property type="match status" value="1"/>
</dbReference>
<comment type="catalytic activity">
    <reaction evidence="13">
        <text>a (3S)-3-hydroxyacyl-CoA + NAD(+) = a 3-oxoacyl-CoA + NADH + H(+)</text>
        <dbReference type="Rhea" id="RHEA:22432"/>
        <dbReference type="ChEBI" id="CHEBI:15378"/>
        <dbReference type="ChEBI" id="CHEBI:57318"/>
        <dbReference type="ChEBI" id="CHEBI:57540"/>
        <dbReference type="ChEBI" id="CHEBI:57945"/>
        <dbReference type="ChEBI" id="CHEBI:90726"/>
        <dbReference type="EC" id="1.1.1.35"/>
    </reaction>
</comment>
<dbReference type="InterPro" id="IPR050136">
    <property type="entry name" value="FA_oxidation_alpha_subunit"/>
</dbReference>
<evidence type="ECO:0000256" key="11">
    <source>
        <dbReference type="ARBA" id="ARBA00023239"/>
    </source>
</evidence>
<keyword evidence="17" id="KW-0413">Isomerase</keyword>
<keyword evidence="8" id="KW-0560">Oxidoreductase</keyword>
<keyword evidence="9" id="KW-0520">NAD</keyword>
<dbReference type="InterPro" id="IPR018376">
    <property type="entry name" value="Enoyl-CoA_hyd/isom_CS"/>
</dbReference>
<dbReference type="Gene3D" id="3.90.226.10">
    <property type="entry name" value="2-enoyl-CoA Hydratase, Chain A, domain 1"/>
    <property type="match status" value="1"/>
</dbReference>
<evidence type="ECO:0000313" key="18">
    <source>
        <dbReference type="Proteomes" id="UP000529417"/>
    </source>
</evidence>
<dbReference type="InterPro" id="IPR036291">
    <property type="entry name" value="NAD(P)-bd_dom_sf"/>
</dbReference>
<evidence type="ECO:0000256" key="14">
    <source>
        <dbReference type="RuleBase" id="RU003707"/>
    </source>
</evidence>
<dbReference type="EC" id="4.2.1.17" evidence="5"/>
<dbReference type="PANTHER" id="PTHR43612:SF3">
    <property type="entry name" value="TRIFUNCTIONAL ENZYME SUBUNIT ALPHA, MITOCHONDRIAL"/>
    <property type="match status" value="1"/>
</dbReference>
<proteinExistence type="inferred from homology"/>
<name>A0A7Z0KZL2_9RHOB</name>
<evidence type="ECO:0000256" key="6">
    <source>
        <dbReference type="ARBA" id="ARBA00022832"/>
    </source>
</evidence>
<dbReference type="GO" id="GO:0004300">
    <property type="term" value="F:enoyl-CoA hydratase activity"/>
    <property type="evidence" value="ECO:0007669"/>
    <property type="project" value="UniProtKB-EC"/>
</dbReference>
<evidence type="ECO:0000256" key="2">
    <source>
        <dbReference type="ARBA" id="ARBA00007005"/>
    </source>
</evidence>
<dbReference type="Gene3D" id="3.40.50.720">
    <property type="entry name" value="NAD(P)-binding Rossmann-like Domain"/>
    <property type="match status" value="1"/>
</dbReference>